<organism evidence="2 3">
    <name type="scientific">Genlisea aurea</name>
    <dbReference type="NCBI Taxonomy" id="192259"/>
    <lineage>
        <taxon>Eukaryota</taxon>
        <taxon>Viridiplantae</taxon>
        <taxon>Streptophyta</taxon>
        <taxon>Embryophyta</taxon>
        <taxon>Tracheophyta</taxon>
        <taxon>Spermatophyta</taxon>
        <taxon>Magnoliopsida</taxon>
        <taxon>eudicotyledons</taxon>
        <taxon>Gunneridae</taxon>
        <taxon>Pentapetalae</taxon>
        <taxon>asterids</taxon>
        <taxon>lamiids</taxon>
        <taxon>Lamiales</taxon>
        <taxon>Lentibulariaceae</taxon>
        <taxon>Genlisea</taxon>
    </lineage>
</organism>
<dbReference type="Proteomes" id="UP000015453">
    <property type="component" value="Unassembled WGS sequence"/>
</dbReference>
<name>S8E825_9LAMI</name>
<feature type="compositionally biased region" description="Polar residues" evidence="1">
    <location>
        <begin position="169"/>
        <end position="186"/>
    </location>
</feature>
<comment type="caution">
    <text evidence="2">The sequence shown here is derived from an EMBL/GenBank/DDBJ whole genome shotgun (WGS) entry which is preliminary data.</text>
</comment>
<gene>
    <name evidence="2" type="ORF">M569_06176</name>
</gene>
<keyword evidence="3" id="KW-1185">Reference proteome</keyword>
<sequence length="237" mass="26414">LLLTEPKDFDVDAAYRRLTGGTEGFTKGASAKLLLKPEWRYLQFLIAYNLTSRGKNYTNMTKREVWILDCIVRGIKINPAALAVYTIASWKIKAKGTMRKMGHLVTAIASYEELELDKNRVRYPTPLTMKALEKHGVVKKNEKGKYVVIPEAGEETSEEEAPDTDNEPDSSNAEGAQDTPQGSTLEGTLPEAPDQLTECSNQKEEQGSGNRKFTTLSLSPFIRTQSYALSVSFYPIL</sequence>
<dbReference type="EMBL" id="AUSU01002541">
    <property type="protein sequence ID" value="EPS68592.1"/>
    <property type="molecule type" value="Genomic_DNA"/>
</dbReference>
<evidence type="ECO:0000313" key="3">
    <source>
        <dbReference type="Proteomes" id="UP000015453"/>
    </source>
</evidence>
<evidence type="ECO:0000256" key="1">
    <source>
        <dbReference type="SAM" id="MobiDB-lite"/>
    </source>
</evidence>
<feature type="region of interest" description="Disordered" evidence="1">
    <location>
        <begin position="150"/>
        <end position="212"/>
    </location>
</feature>
<accession>S8E825</accession>
<evidence type="ECO:0000313" key="2">
    <source>
        <dbReference type="EMBL" id="EPS68592.1"/>
    </source>
</evidence>
<protein>
    <submittedName>
        <fullName evidence="2">Uncharacterized protein</fullName>
    </submittedName>
</protein>
<feature type="non-terminal residue" evidence="2">
    <location>
        <position position="1"/>
    </location>
</feature>
<dbReference type="AlphaFoldDB" id="S8E825"/>
<proteinExistence type="predicted"/>
<reference evidence="2 3" key="1">
    <citation type="journal article" date="2013" name="BMC Genomics">
        <title>The miniature genome of a carnivorous plant Genlisea aurea contains a low number of genes and short non-coding sequences.</title>
        <authorList>
            <person name="Leushkin E.V."/>
            <person name="Sutormin R.A."/>
            <person name="Nabieva E.R."/>
            <person name="Penin A.A."/>
            <person name="Kondrashov A.S."/>
            <person name="Logacheva M.D."/>
        </authorList>
    </citation>
    <scope>NUCLEOTIDE SEQUENCE [LARGE SCALE GENOMIC DNA]</scope>
</reference>
<feature type="compositionally biased region" description="Acidic residues" evidence="1">
    <location>
        <begin position="152"/>
        <end position="168"/>
    </location>
</feature>